<feature type="transmembrane region" description="Helical" evidence="6">
    <location>
        <begin position="301"/>
        <end position="333"/>
    </location>
</feature>
<dbReference type="Pfam" id="PF03994">
    <property type="entry name" value="DUF350"/>
    <property type="match status" value="2"/>
</dbReference>
<sequence length="335" mass="34751">MAIGQAIGAIGLGLFQLIVGLILAIACIYVGFSLFNKILKEIDLQEELKKGNTSVGIVTVAIMITLAGIISGSVSRITSSISDISGMNVIDILVKVVAPGIVQLAVGVVLAVVAIYMAFKIWGRITTKTKEIDELHKNNVAIGIVMAGILIAVGFVIQGSVGGIGTAIATLKVVEILLGLLQFAIGLILAMACIYVGFSLFDKILTEIDLQDELNKGNTAVGIVSAAIMITLAEVIRSAVSGITSGLLGQEMNFIGAIVGGVTHLIVGIVFAVIAILIAFKIWDKITAKIEETDELKKNNVAIGIVMAGVLISVGFVIQSAISGIGVAIAIAFKI</sequence>
<evidence type="ECO:0000256" key="5">
    <source>
        <dbReference type="ARBA" id="ARBA00023136"/>
    </source>
</evidence>
<evidence type="ECO:0008006" key="8">
    <source>
        <dbReference type="Google" id="ProtNLM"/>
    </source>
</evidence>
<evidence type="ECO:0000256" key="2">
    <source>
        <dbReference type="ARBA" id="ARBA00022475"/>
    </source>
</evidence>
<dbReference type="PANTHER" id="PTHR40043:SF1">
    <property type="entry name" value="UPF0719 INNER MEMBRANE PROTEIN YJFL"/>
    <property type="match status" value="1"/>
</dbReference>
<feature type="transmembrane region" description="Helical" evidence="6">
    <location>
        <begin position="92"/>
        <end position="119"/>
    </location>
</feature>
<keyword evidence="3 6" id="KW-0812">Transmembrane</keyword>
<dbReference type="InterPro" id="IPR007140">
    <property type="entry name" value="DUF350"/>
</dbReference>
<proteinExistence type="predicted"/>
<evidence type="ECO:0000256" key="6">
    <source>
        <dbReference type="SAM" id="Phobius"/>
    </source>
</evidence>
<evidence type="ECO:0000313" key="7">
    <source>
        <dbReference type="EMBL" id="CEG12922.1"/>
    </source>
</evidence>
<evidence type="ECO:0000256" key="4">
    <source>
        <dbReference type="ARBA" id="ARBA00022989"/>
    </source>
</evidence>
<feature type="transmembrane region" description="Helical" evidence="6">
    <location>
        <begin position="176"/>
        <end position="198"/>
    </location>
</feature>
<evidence type="ECO:0000256" key="3">
    <source>
        <dbReference type="ARBA" id="ARBA00022692"/>
    </source>
</evidence>
<protein>
    <recommendedName>
        <fullName evidence="8">DUF350 domain-containing protein</fullName>
    </recommendedName>
</protein>
<feature type="transmembrane region" description="Helical" evidence="6">
    <location>
        <begin position="6"/>
        <end position="32"/>
    </location>
</feature>
<name>A0A098EA90_9ZZZZ</name>
<evidence type="ECO:0000256" key="1">
    <source>
        <dbReference type="ARBA" id="ARBA00004651"/>
    </source>
</evidence>
<feature type="transmembrane region" description="Helical" evidence="6">
    <location>
        <begin position="140"/>
        <end position="164"/>
    </location>
</feature>
<keyword evidence="5 6" id="KW-0472">Membrane</keyword>
<comment type="subcellular location">
    <subcellularLocation>
        <location evidence="1">Cell membrane</location>
        <topology evidence="1">Multi-pass membrane protein</topology>
    </subcellularLocation>
</comment>
<dbReference type="PANTHER" id="PTHR40043">
    <property type="entry name" value="UPF0719 INNER MEMBRANE PROTEIN YJFL"/>
    <property type="match status" value="1"/>
</dbReference>
<feature type="transmembrane region" description="Helical" evidence="6">
    <location>
        <begin position="53"/>
        <end position="72"/>
    </location>
</feature>
<feature type="transmembrane region" description="Helical" evidence="6">
    <location>
        <begin position="219"/>
        <end position="240"/>
    </location>
</feature>
<dbReference type="GO" id="GO:0005886">
    <property type="term" value="C:plasma membrane"/>
    <property type="evidence" value="ECO:0007669"/>
    <property type="project" value="UniProtKB-SubCell"/>
</dbReference>
<keyword evidence="4 6" id="KW-1133">Transmembrane helix</keyword>
<dbReference type="AlphaFoldDB" id="A0A098EA90"/>
<keyword evidence="2" id="KW-1003">Cell membrane</keyword>
<organism evidence="7">
    <name type="scientific">groundwater metagenome</name>
    <dbReference type="NCBI Taxonomy" id="717931"/>
    <lineage>
        <taxon>unclassified sequences</taxon>
        <taxon>metagenomes</taxon>
        <taxon>ecological metagenomes</taxon>
    </lineage>
</organism>
<reference evidence="7" key="1">
    <citation type="submission" date="2014-09" db="EMBL/GenBank/DDBJ databases">
        <authorList>
            <person name="Probst J Alexander"/>
        </authorList>
    </citation>
    <scope>NUCLEOTIDE SEQUENCE</scope>
</reference>
<gene>
    <name evidence="7" type="ORF">MSIBF_A2920005</name>
</gene>
<feature type="transmembrane region" description="Helical" evidence="6">
    <location>
        <begin position="252"/>
        <end position="280"/>
    </location>
</feature>
<accession>A0A098EA90</accession>
<dbReference type="EMBL" id="CCXY01000215">
    <property type="protein sequence ID" value="CEG12922.1"/>
    <property type="molecule type" value="Genomic_DNA"/>
</dbReference>